<dbReference type="KEGG" id="ypk:y2780"/>
<proteinExistence type="predicted"/>
<dbReference type="Proteomes" id="UP000002490">
    <property type="component" value="Chromosome"/>
</dbReference>
<evidence type="ECO:0000313" key="1">
    <source>
        <dbReference type="EMBL" id="AAM86333.1"/>
    </source>
</evidence>
<dbReference type="HOGENOM" id="CLU_1562299_0_0_6"/>
<reference evidence="1 2" key="1">
    <citation type="journal article" date="2002" name="J. Bacteriol.">
        <title>Genome sequence of Yersinia pestis KIM.</title>
        <authorList>
            <person name="Deng W."/>
            <person name="Burland V."/>
            <person name="Plunkett G.III."/>
            <person name="Boutin A."/>
            <person name="Mayhew G.F."/>
            <person name="Liss P."/>
            <person name="Perna N.T."/>
            <person name="Rose D.J."/>
            <person name="Mau B."/>
            <person name="Zhou S."/>
            <person name="Schwartz D.C."/>
            <person name="Fetherston J.D."/>
            <person name="Lindler L.E."/>
            <person name="Brubaker R.R."/>
            <person name="Plana G.V."/>
            <person name="Straley S.C."/>
            <person name="McDonough K.A."/>
            <person name="Nilles M.L."/>
            <person name="Matson J.S."/>
            <person name="Blattner F.R."/>
            <person name="Perry R.D."/>
        </authorList>
    </citation>
    <scope>NUCLEOTIDE SEQUENCE [LARGE SCALE GENOMIC DNA]</scope>
    <source>
        <strain evidence="2">KIM10+ / Biovar Mediaevalis</strain>
    </source>
</reference>
<name>Q8CKV7_YERPE</name>
<protein>
    <submittedName>
        <fullName evidence="1">Uncharacterized protein</fullName>
    </submittedName>
</protein>
<accession>Q8CKV7</accession>
<dbReference type="EMBL" id="AE009952">
    <property type="protein sequence ID" value="AAM86333.1"/>
    <property type="molecule type" value="Genomic_DNA"/>
</dbReference>
<dbReference type="AlphaFoldDB" id="Q8CKV7"/>
<dbReference type="AntiFam" id="ANF00204">
    <property type="entry name" value="Shadow ORF (opposite rpsA)"/>
</dbReference>
<evidence type="ECO:0000313" key="2">
    <source>
        <dbReference type="Proteomes" id="UP000002490"/>
    </source>
</evidence>
<sequence>MYQTFNAFFDFYEATVISQVSHTTSQLSAFWVTFSDSNPWIFAQLFQAKGYTSTFAVEFQNFNSDFVAHIDDFAWVFNTFPSHVSDVQQAINATQVNECTVVSQVLNDTLDFHAFLQVFQQLITLSAVLGFDNCTTRNNDVVAFLIQLDDFELKLFAFQMQSIANWTHINQ</sequence>
<gene>
    <name evidence="1" type="ordered locus">y2780</name>
</gene>
<organism evidence="1 2">
    <name type="scientific">Yersinia pestis</name>
    <dbReference type="NCBI Taxonomy" id="632"/>
    <lineage>
        <taxon>Bacteria</taxon>
        <taxon>Pseudomonadati</taxon>
        <taxon>Pseudomonadota</taxon>
        <taxon>Gammaproteobacteria</taxon>
        <taxon>Enterobacterales</taxon>
        <taxon>Yersiniaceae</taxon>
        <taxon>Yersinia</taxon>
    </lineage>
</organism>